<sequence>VQVRQVRRLRQHRGLDVALLELERPLECSDYVQLGCVAGLGPWPDELSPCYIAGWGPIVGTAQGPRAVLQEAQVRLLDPELCTSHGEDVTAPEVCAEHSQGHSLPCQGDSGGPLVCRDPNSDRFWIVGVTSWGRGCVFTPTRHFSDWILLQLG</sequence>
<keyword evidence="3" id="KW-0720">Serine protease</keyword>
<dbReference type="CDD" id="cd00190">
    <property type="entry name" value="Tryp_SPc"/>
    <property type="match status" value="1"/>
</dbReference>
<dbReference type="InterPro" id="IPR001314">
    <property type="entry name" value="Peptidase_S1A"/>
</dbReference>
<evidence type="ECO:0000256" key="1">
    <source>
        <dbReference type="ARBA" id="ARBA00022670"/>
    </source>
</evidence>
<dbReference type="EMBL" id="VZRZ01000806">
    <property type="protein sequence ID" value="NWW70602.1"/>
    <property type="molecule type" value="Genomic_DNA"/>
</dbReference>
<accession>A0A7K6QA69</accession>
<dbReference type="OrthoDB" id="546450at2759"/>
<keyword evidence="1" id="KW-0645">Protease</keyword>
<name>A0A7K6QA69_9PASS</name>
<dbReference type="AlphaFoldDB" id="A0A7K6QA69"/>
<comment type="similarity">
    <text evidence="5">Belongs to the peptidase S1 family. CLIP subfamily.</text>
</comment>
<evidence type="ECO:0000313" key="8">
    <source>
        <dbReference type="Proteomes" id="UP000580879"/>
    </source>
</evidence>
<dbReference type="SUPFAM" id="SSF50494">
    <property type="entry name" value="Trypsin-like serine proteases"/>
    <property type="match status" value="1"/>
</dbReference>
<dbReference type="PANTHER" id="PTHR24252">
    <property type="entry name" value="ACROSIN-RELATED"/>
    <property type="match status" value="1"/>
</dbReference>
<protein>
    <submittedName>
        <fullName evidence="7">ACRO protein</fullName>
    </submittedName>
</protein>
<dbReference type="SMART" id="SM00020">
    <property type="entry name" value="Tryp_SPc"/>
    <property type="match status" value="1"/>
</dbReference>
<dbReference type="PROSITE" id="PS50240">
    <property type="entry name" value="TRYPSIN_DOM"/>
    <property type="match status" value="1"/>
</dbReference>
<dbReference type="FunFam" id="2.40.10.10:FF:000002">
    <property type="entry name" value="Transmembrane protease serine"/>
    <property type="match status" value="1"/>
</dbReference>
<evidence type="ECO:0000313" key="7">
    <source>
        <dbReference type="EMBL" id="NWW70602.1"/>
    </source>
</evidence>
<proteinExistence type="inferred from homology"/>
<keyword evidence="8" id="KW-1185">Reference proteome</keyword>
<dbReference type="PRINTS" id="PR00722">
    <property type="entry name" value="CHYMOTRYPSIN"/>
</dbReference>
<evidence type="ECO:0000256" key="2">
    <source>
        <dbReference type="ARBA" id="ARBA00022801"/>
    </source>
</evidence>
<dbReference type="Pfam" id="PF00089">
    <property type="entry name" value="Trypsin"/>
    <property type="match status" value="1"/>
</dbReference>
<dbReference type="GO" id="GO:0004252">
    <property type="term" value="F:serine-type endopeptidase activity"/>
    <property type="evidence" value="ECO:0007669"/>
    <property type="project" value="InterPro"/>
</dbReference>
<feature type="non-terminal residue" evidence="7">
    <location>
        <position position="153"/>
    </location>
</feature>
<comment type="caution">
    <text evidence="7">The sequence shown here is derived from an EMBL/GenBank/DDBJ whole genome shotgun (WGS) entry which is preliminary data.</text>
</comment>
<reference evidence="7 8" key="1">
    <citation type="submission" date="2019-09" db="EMBL/GenBank/DDBJ databases">
        <title>Bird 10,000 Genomes (B10K) Project - Family phase.</title>
        <authorList>
            <person name="Zhang G."/>
        </authorList>
    </citation>
    <scope>NUCLEOTIDE SEQUENCE [LARGE SCALE GENOMIC DNA]</scope>
    <source>
        <strain evidence="7">B10K-DU-029-53</strain>
    </source>
</reference>
<dbReference type="GO" id="GO:0006508">
    <property type="term" value="P:proteolysis"/>
    <property type="evidence" value="ECO:0007669"/>
    <property type="project" value="UniProtKB-KW"/>
</dbReference>
<gene>
    <name evidence="7" type="primary">Acr_0</name>
    <name evidence="7" type="ORF">CLIRUF_R13180</name>
</gene>
<organism evidence="7 8">
    <name type="scientific">Climacteris rufus</name>
    <name type="common">rufous treecreeper</name>
    <dbReference type="NCBI Taxonomy" id="47695"/>
    <lineage>
        <taxon>Eukaryota</taxon>
        <taxon>Metazoa</taxon>
        <taxon>Chordata</taxon>
        <taxon>Craniata</taxon>
        <taxon>Vertebrata</taxon>
        <taxon>Euteleostomi</taxon>
        <taxon>Archelosauria</taxon>
        <taxon>Archosauria</taxon>
        <taxon>Dinosauria</taxon>
        <taxon>Saurischia</taxon>
        <taxon>Theropoda</taxon>
        <taxon>Coelurosauria</taxon>
        <taxon>Aves</taxon>
        <taxon>Neognathae</taxon>
        <taxon>Neoaves</taxon>
        <taxon>Telluraves</taxon>
        <taxon>Australaves</taxon>
        <taxon>Passeriformes</taxon>
        <taxon>Climacteridae</taxon>
        <taxon>Climacteris</taxon>
    </lineage>
</organism>
<feature type="domain" description="Peptidase S1" evidence="6">
    <location>
        <begin position="1"/>
        <end position="153"/>
    </location>
</feature>
<dbReference type="PANTHER" id="PTHR24252:SF8">
    <property type="entry name" value="ACROSIN"/>
    <property type="match status" value="1"/>
</dbReference>
<dbReference type="InterPro" id="IPR009003">
    <property type="entry name" value="Peptidase_S1_PA"/>
</dbReference>
<keyword evidence="2" id="KW-0378">Hydrolase</keyword>
<dbReference type="GO" id="GO:0007340">
    <property type="term" value="P:acrosome reaction"/>
    <property type="evidence" value="ECO:0007669"/>
    <property type="project" value="TreeGrafter"/>
</dbReference>
<evidence type="ECO:0000256" key="3">
    <source>
        <dbReference type="ARBA" id="ARBA00022825"/>
    </source>
</evidence>
<dbReference type="InterPro" id="IPR043504">
    <property type="entry name" value="Peptidase_S1_PA_chymotrypsin"/>
</dbReference>
<feature type="non-terminal residue" evidence="7">
    <location>
        <position position="1"/>
    </location>
</feature>
<keyword evidence="4" id="KW-1015">Disulfide bond</keyword>
<dbReference type="Proteomes" id="UP000580879">
    <property type="component" value="Unassembled WGS sequence"/>
</dbReference>
<evidence type="ECO:0000256" key="5">
    <source>
        <dbReference type="ARBA" id="ARBA00024195"/>
    </source>
</evidence>
<evidence type="ECO:0000259" key="6">
    <source>
        <dbReference type="PROSITE" id="PS50240"/>
    </source>
</evidence>
<dbReference type="Gene3D" id="2.40.10.10">
    <property type="entry name" value="Trypsin-like serine proteases"/>
    <property type="match status" value="2"/>
</dbReference>
<evidence type="ECO:0000256" key="4">
    <source>
        <dbReference type="ARBA" id="ARBA00023157"/>
    </source>
</evidence>
<dbReference type="InterPro" id="IPR001254">
    <property type="entry name" value="Trypsin_dom"/>
</dbReference>